<sequence length="701" mass="77826">MAPATSPPSPLHPLTPLTPDEIRSCAAALKAAYPPTADLQFKIITLSEPTKASLISWMDNGGERPPRRGYISYYVRNTDKLFEAYILLEQEGEEGSVAVLESNFRVKEGCHAHADGQEIVKVEEVVLQDEGVKAELAKLELPEGTVVISDPWTFGSDGVADLRRQFQCFLYIQDPHSKNPDSNHYAFPLSICPVFDVQTSKVTRIENLPTGAGFTPTLPKPYKVPPPSEYTPECQPSLRTDLKPLQVVQPEGASFQILDEHLGGGVVEWQKWRFRVGFNHREGVVLYNVTYDGRSLFWRVSLSDMNIPYGDPRPPYHKKAAFDLGDVGAGVMANNLSLGCDCLGSIHYFSATLCDDAGNPQAMPNVICVHEQDAGIGFKHTNYRTGRAVIIRKRELVIQSIITVSNYEYILAFIFNQAGEMSYEVRTTGILSTAPIDEGVEVPWGTVVHPGVLAAHHQHLFSLRLDPAIDGHENRLVYEEAHALPRDPKTNPHGVGYVTRETVVETSSGLDTDVDRNRVFKIQNAGVRNPVNGKAVGYKIAVPPFQKMLADRESWHYRRAEFADKAVYVTRYREGELWAAGKWTNQSRGGEGVRTWAERGEAVVDEDLVVWVQFGINHIPRIEDFPVMPCETIKVSFKPVNFFERNPALDVPPSTQAFNKSVLLKTDLKDAVAHKQSGAAAVVGENGVLRNGCCEESNPRN</sequence>
<proteinExistence type="inferred from homology"/>
<evidence type="ECO:0000256" key="1">
    <source>
        <dbReference type="ARBA" id="ARBA00001935"/>
    </source>
</evidence>
<dbReference type="GO" id="GO:0008131">
    <property type="term" value="F:primary methylamine oxidase activity"/>
    <property type="evidence" value="ECO:0007669"/>
    <property type="project" value="InterPro"/>
</dbReference>
<dbReference type="InterPro" id="IPR036460">
    <property type="entry name" value="Cu_amine_oxidase_C_sf"/>
</dbReference>
<feature type="domain" description="Copper amine oxidase catalytic" evidence="12">
    <location>
        <begin position="245"/>
        <end position="649"/>
    </location>
</feature>
<evidence type="ECO:0000256" key="3">
    <source>
        <dbReference type="ARBA" id="ARBA00011738"/>
    </source>
</evidence>
<dbReference type="GO" id="GO:0005507">
    <property type="term" value="F:copper ion binding"/>
    <property type="evidence" value="ECO:0007669"/>
    <property type="project" value="InterPro"/>
</dbReference>
<evidence type="ECO:0000256" key="5">
    <source>
        <dbReference type="ARBA" id="ARBA00022772"/>
    </source>
</evidence>
<comment type="PTM">
    <text evidence="10 11">Topaquinone (TPQ) is generated by copper-dependent autoxidation of a specific tyrosyl residue.</text>
</comment>
<dbReference type="AlphaFoldDB" id="A0A3N4L7N7"/>
<dbReference type="Pfam" id="PF02727">
    <property type="entry name" value="Cu_amine_oxidN2"/>
    <property type="match status" value="1"/>
</dbReference>
<keyword evidence="5 9" id="KW-0801">TPQ</keyword>
<dbReference type="EC" id="1.4.3.-" evidence="11"/>
<feature type="active site" description="Schiff-base intermediate with substrate; via topaquinone" evidence="9">
    <location>
        <position position="407"/>
    </location>
</feature>
<dbReference type="InterPro" id="IPR000269">
    <property type="entry name" value="Cu_amine_oxidase"/>
</dbReference>
<evidence type="ECO:0000256" key="4">
    <source>
        <dbReference type="ARBA" id="ARBA00022723"/>
    </source>
</evidence>
<evidence type="ECO:0000256" key="9">
    <source>
        <dbReference type="PIRSR" id="PIRSR600269-50"/>
    </source>
</evidence>
<dbReference type="OrthoDB" id="5379943at2759"/>
<dbReference type="PROSITE" id="PS01164">
    <property type="entry name" value="COPPER_AMINE_OXID_1"/>
    <property type="match status" value="1"/>
</dbReference>
<keyword evidence="8" id="KW-1015">Disulfide bond</keyword>
<dbReference type="InterPro" id="IPR016182">
    <property type="entry name" value="Cu_amine_oxidase_N-reg"/>
</dbReference>
<dbReference type="InParanoid" id="A0A3N4L7N7"/>
<comment type="cofactor">
    <cofactor evidence="1">
        <name>Cu cation</name>
        <dbReference type="ChEBI" id="CHEBI:23378"/>
    </cofactor>
</comment>
<evidence type="ECO:0000256" key="7">
    <source>
        <dbReference type="ARBA" id="ARBA00023008"/>
    </source>
</evidence>
<dbReference type="Gene3D" id="2.70.98.20">
    <property type="entry name" value="Copper amine oxidase, catalytic domain"/>
    <property type="match status" value="1"/>
</dbReference>
<keyword evidence="7 11" id="KW-0186">Copper</keyword>
<organism evidence="15 16">
    <name type="scientific">Morchella conica CCBAS932</name>
    <dbReference type="NCBI Taxonomy" id="1392247"/>
    <lineage>
        <taxon>Eukaryota</taxon>
        <taxon>Fungi</taxon>
        <taxon>Dikarya</taxon>
        <taxon>Ascomycota</taxon>
        <taxon>Pezizomycotina</taxon>
        <taxon>Pezizomycetes</taxon>
        <taxon>Pezizales</taxon>
        <taxon>Morchellaceae</taxon>
        <taxon>Morchella</taxon>
    </lineage>
</organism>
<dbReference type="PANTHER" id="PTHR10638">
    <property type="entry name" value="COPPER AMINE OXIDASE"/>
    <property type="match status" value="1"/>
</dbReference>
<dbReference type="STRING" id="1392247.A0A3N4L7N7"/>
<reference evidence="15 16" key="1">
    <citation type="journal article" date="2018" name="Nat. Ecol. Evol.">
        <title>Pezizomycetes genomes reveal the molecular basis of ectomycorrhizal truffle lifestyle.</title>
        <authorList>
            <person name="Murat C."/>
            <person name="Payen T."/>
            <person name="Noel B."/>
            <person name="Kuo A."/>
            <person name="Morin E."/>
            <person name="Chen J."/>
            <person name="Kohler A."/>
            <person name="Krizsan K."/>
            <person name="Balestrini R."/>
            <person name="Da Silva C."/>
            <person name="Montanini B."/>
            <person name="Hainaut M."/>
            <person name="Levati E."/>
            <person name="Barry K.W."/>
            <person name="Belfiori B."/>
            <person name="Cichocki N."/>
            <person name="Clum A."/>
            <person name="Dockter R.B."/>
            <person name="Fauchery L."/>
            <person name="Guy J."/>
            <person name="Iotti M."/>
            <person name="Le Tacon F."/>
            <person name="Lindquist E.A."/>
            <person name="Lipzen A."/>
            <person name="Malagnac F."/>
            <person name="Mello A."/>
            <person name="Molinier V."/>
            <person name="Miyauchi S."/>
            <person name="Poulain J."/>
            <person name="Riccioni C."/>
            <person name="Rubini A."/>
            <person name="Sitrit Y."/>
            <person name="Splivallo R."/>
            <person name="Traeger S."/>
            <person name="Wang M."/>
            <person name="Zifcakova L."/>
            <person name="Wipf D."/>
            <person name="Zambonelli A."/>
            <person name="Paolocci F."/>
            <person name="Nowrousian M."/>
            <person name="Ottonello S."/>
            <person name="Baldrian P."/>
            <person name="Spatafora J.W."/>
            <person name="Henrissat B."/>
            <person name="Nagy L.G."/>
            <person name="Aury J.M."/>
            <person name="Wincker P."/>
            <person name="Grigoriev I.V."/>
            <person name="Bonfante P."/>
            <person name="Martin F.M."/>
        </authorList>
    </citation>
    <scope>NUCLEOTIDE SEQUENCE [LARGE SCALE GENOMIC DNA]</scope>
    <source>
        <strain evidence="15 16">CCBAS932</strain>
    </source>
</reference>
<evidence type="ECO:0000259" key="12">
    <source>
        <dbReference type="Pfam" id="PF01179"/>
    </source>
</evidence>
<dbReference type="Proteomes" id="UP000277580">
    <property type="component" value="Unassembled WGS sequence"/>
</dbReference>
<accession>A0A3N4L7N7</accession>
<evidence type="ECO:0000313" key="15">
    <source>
        <dbReference type="EMBL" id="RPB17798.1"/>
    </source>
</evidence>
<dbReference type="InterPro" id="IPR015798">
    <property type="entry name" value="Cu_amine_oxidase_C"/>
</dbReference>
<name>A0A3N4L7N7_9PEZI</name>
<keyword evidence="4 11" id="KW-0479">Metal-binding</keyword>
<evidence type="ECO:0000256" key="2">
    <source>
        <dbReference type="ARBA" id="ARBA00007983"/>
    </source>
</evidence>
<dbReference type="InterPro" id="IPR015800">
    <property type="entry name" value="Cu_amine_oxidase_N2"/>
</dbReference>
<dbReference type="SUPFAM" id="SSF49998">
    <property type="entry name" value="Amine oxidase catalytic domain"/>
    <property type="match status" value="1"/>
</dbReference>
<dbReference type="GO" id="GO:0048038">
    <property type="term" value="F:quinone binding"/>
    <property type="evidence" value="ECO:0007669"/>
    <property type="project" value="InterPro"/>
</dbReference>
<evidence type="ECO:0000256" key="11">
    <source>
        <dbReference type="RuleBase" id="RU000672"/>
    </source>
</evidence>
<comment type="similarity">
    <text evidence="2 11">Belongs to the copper/topaquinone oxidase family.</text>
</comment>
<feature type="modified residue" description="2',4',5'-topaquinone" evidence="10">
    <location>
        <position position="407"/>
    </location>
</feature>
<evidence type="ECO:0000256" key="6">
    <source>
        <dbReference type="ARBA" id="ARBA00023002"/>
    </source>
</evidence>
<dbReference type="PANTHER" id="PTHR10638:SF33">
    <property type="entry name" value="AMINE OXIDASE"/>
    <property type="match status" value="1"/>
</dbReference>
<evidence type="ECO:0000259" key="13">
    <source>
        <dbReference type="Pfam" id="PF02727"/>
    </source>
</evidence>
<keyword evidence="6 11" id="KW-0560">Oxidoreductase</keyword>
<comment type="cofactor">
    <cofactor evidence="11">
        <name>Cu cation</name>
        <dbReference type="ChEBI" id="CHEBI:23378"/>
    </cofactor>
    <text evidence="11">Contains 1 topaquinone per subunit.</text>
</comment>
<feature type="domain" description="Copper amine oxidase N3-terminal" evidence="14">
    <location>
        <begin position="117"/>
        <end position="206"/>
    </location>
</feature>
<dbReference type="Gene3D" id="3.10.450.40">
    <property type="match status" value="2"/>
</dbReference>
<dbReference type="EMBL" id="ML119105">
    <property type="protein sequence ID" value="RPB17798.1"/>
    <property type="molecule type" value="Genomic_DNA"/>
</dbReference>
<comment type="subunit">
    <text evidence="3">Homodimer.</text>
</comment>
<evidence type="ECO:0000256" key="8">
    <source>
        <dbReference type="ARBA" id="ARBA00023157"/>
    </source>
</evidence>
<dbReference type="InterPro" id="IPR049948">
    <property type="entry name" value="Cu_Am_ox_TPQ-bd"/>
</dbReference>
<dbReference type="FunFam" id="2.70.98.20:FF:000001">
    <property type="entry name" value="Amine oxidase"/>
    <property type="match status" value="1"/>
</dbReference>
<dbReference type="GO" id="GO:0009308">
    <property type="term" value="P:amine metabolic process"/>
    <property type="evidence" value="ECO:0007669"/>
    <property type="project" value="UniProtKB-UniRule"/>
</dbReference>
<evidence type="ECO:0000313" key="16">
    <source>
        <dbReference type="Proteomes" id="UP000277580"/>
    </source>
</evidence>
<protein>
    <recommendedName>
        <fullName evidence="11">Amine oxidase</fullName>
        <ecNumber evidence="11">1.4.3.-</ecNumber>
    </recommendedName>
</protein>
<gene>
    <name evidence="15" type="ORF">P167DRAFT_550838</name>
</gene>
<evidence type="ECO:0000256" key="10">
    <source>
        <dbReference type="PIRSR" id="PIRSR600269-51"/>
    </source>
</evidence>
<evidence type="ECO:0000259" key="14">
    <source>
        <dbReference type="Pfam" id="PF02728"/>
    </source>
</evidence>
<dbReference type="InterPro" id="IPR015802">
    <property type="entry name" value="Cu_amine_oxidase_N3"/>
</dbReference>
<dbReference type="Pfam" id="PF02728">
    <property type="entry name" value="Cu_amine_oxidN3"/>
    <property type="match status" value="1"/>
</dbReference>
<dbReference type="SUPFAM" id="SSF54416">
    <property type="entry name" value="Amine oxidase N-terminal region"/>
    <property type="match status" value="2"/>
</dbReference>
<feature type="domain" description="Copper amine oxidase N2-terminal" evidence="13">
    <location>
        <begin position="12"/>
        <end position="70"/>
    </location>
</feature>
<keyword evidence="16" id="KW-1185">Reference proteome</keyword>
<dbReference type="Pfam" id="PF01179">
    <property type="entry name" value="Cu_amine_oxid"/>
    <property type="match status" value="1"/>
</dbReference>
<feature type="active site" description="Proton acceptor" evidence="9">
    <location>
        <position position="323"/>
    </location>
</feature>